<name>A0ABT6L253_9MYCO</name>
<dbReference type="SUPFAM" id="SSF54427">
    <property type="entry name" value="NTF2-like"/>
    <property type="match status" value="1"/>
</dbReference>
<reference evidence="2 3" key="1">
    <citation type="submission" date="2023-04" db="EMBL/GenBank/DDBJ databases">
        <title>Forest soil microbial communities from Buena Vista Peninsula, Colon Province, Panama.</title>
        <authorList>
            <person name="Bouskill N."/>
        </authorList>
    </citation>
    <scope>NUCLEOTIDE SEQUENCE [LARGE SCALE GENOMIC DNA]</scope>
    <source>
        <strain evidence="2 3">AC80</strain>
    </source>
</reference>
<gene>
    <name evidence="2" type="ORF">M2272_003651</name>
</gene>
<keyword evidence="2" id="KW-0560">Oxidoreductase</keyword>
<dbReference type="RefSeq" id="WP_280833582.1">
    <property type="nucleotide sequence ID" value="NZ_JARXVE010000005.1"/>
</dbReference>
<dbReference type="EMBL" id="JARXVE010000005">
    <property type="protein sequence ID" value="MDH6196998.1"/>
    <property type="molecule type" value="Genomic_DNA"/>
</dbReference>
<protein>
    <submittedName>
        <fullName evidence="2">3-phenylpropionate/cinnamic acid dioxygenase small subunit</fullName>
    </submittedName>
</protein>
<dbReference type="Proteomes" id="UP001160130">
    <property type="component" value="Unassembled WGS sequence"/>
</dbReference>
<keyword evidence="2" id="KW-0223">Dioxygenase</keyword>
<dbReference type="GO" id="GO:0051213">
    <property type="term" value="F:dioxygenase activity"/>
    <property type="evidence" value="ECO:0007669"/>
    <property type="project" value="UniProtKB-KW"/>
</dbReference>
<evidence type="ECO:0000313" key="3">
    <source>
        <dbReference type="Proteomes" id="UP001160130"/>
    </source>
</evidence>
<sequence>MTVADKLEITELLYRYSELIDAGDFDGVGTLLRRATFGGPESGGASGEQVIAKLFAKSTRRFPEHGNTPRTRHLVLNPIVEIAGPERLTAAARSTFCVVQNTETVPLQPIVVGRYYDAFARDDAGWYFTERRVDVQMVGDVSDHLNLDPRGYGTSHP</sequence>
<dbReference type="InterPro" id="IPR037401">
    <property type="entry name" value="SnoaL-like"/>
</dbReference>
<dbReference type="Pfam" id="PF13577">
    <property type="entry name" value="SnoaL_4"/>
    <property type="match status" value="1"/>
</dbReference>
<feature type="domain" description="SnoaL-like" evidence="1">
    <location>
        <begin position="2"/>
        <end position="132"/>
    </location>
</feature>
<keyword evidence="3" id="KW-1185">Reference proteome</keyword>
<evidence type="ECO:0000259" key="1">
    <source>
        <dbReference type="Pfam" id="PF13577"/>
    </source>
</evidence>
<accession>A0ABT6L253</accession>
<dbReference type="Gene3D" id="3.10.450.50">
    <property type="match status" value="1"/>
</dbReference>
<comment type="caution">
    <text evidence="2">The sequence shown here is derived from an EMBL/GenBank/DDBJ whole genome shotgun (WGS) entry which is preliminary data.</text>
</comment>
<organism evidence="2 3">
    <name type="scientific">Mycolicibacterium frederiksbergense</name>
    <dbReference type="NCBI Taxonomy" id="117567"/>
    <lineage>
        <taxon>Bacteria</taxon>
        <taxon>Bacillati</taxon>
        <taxon>Actinomycetota</taxon>
        <taxon>Actinomycetes</taxon>
        <taxon>Mycobacteriales</taxon>
        <taxon>Mycobacteriaceae</taxon>
        <taxon>Mycolicibacterium</taxon>
    </lineage>
</organism>
<evidence type="ECO:0000313" key="2">
    <source>
        <dbReference type="EMBL" id="MDH6196998.1"/>
    </source>
</evidence>
<proteinExistence type="predicted"/>
<dbReference type="InterPro" id="IPR032710">
    <property type="entry name" value="NTF2-like_dom_sf"/>
</dbReference>